<organism evidence="1 2">
    <name type="scientific">Mauremys mutica</name>
    <name type="common">yellowpond turtle</name>
    <dbReference type="NCBI Taxonomy" id="74926"/>
    <lineage>
        <taxon>Eukaryota</taxon>
        <taxon>Metazoa</taxon>
        <taxon>Chordata</taxon>
        <taxon>Craniata</taxon>
        <taxon>Vertebrata</taxon>
        <taxon>Euteleostomi</taxon>
        <taxon>Archelosauria</taxon>
        <taxon>Testudinata</taxon>
        <taxon>Testudines</taxon>
        <taxon>Cryptodira</taxon>
        <taxon>Durocryptodira</taxon>
        <taxon>Testudinoidea</taxon>
        <taxon>Geoemydidae</taxon>
        <taxon>Geoemydinae</taxon>
        <taxon>Mauremys</taxon>
    </lineage>
</organism>
<sequence>MSYFFVVVPAYYIVIEINFTLMNMEQSSKPVGDFHIYMAKMCFSMFIFEIHTDLYGELYVIRYQDKRQHILICSQHLCLDEQMIQLTLKLSSNSVSKILMI</sequence>
<protein>
    <submittedName>
        <fullName evidence="1">Uncharacterized protein</fullName>
    </submittedName>
</protein>
<proteinExistence type="predicted"/>
<keyword evidence="2" id="KW-1185">Reference proteome</keyword>
<evidence type="ECO:0000313" key="1">
    <source>
        <dbReference type="EMBL" id="KAH1187687.1"/>
    </source>
</evidence>
<evidence type="ECO:0000313" key="2">
    <source>
        <dbReference type="Proteomes" id="UP000827986"/>
    </source>
</evidence>
<dbReference type="EMBL" id="JAHDVG010000463">
    <property type="protein sequence ID" value="KAH1187687.1"/>
    <property type="molecule type" value="Genomic_DNA"/>
</dbReference>
<gene>
    <name evidence="1" type="ORF">KIL84_020436</name>
</gene>
<accession>A0A9D3XX64</accession>
<comment type="caution">
    <text evidence="1">The sequence shown here is derived from an EMBL/GenBank/DDBJ whole genome shotgun (WGS) entry which is preliminary data.</text>
</comment>
<name>A0A9D3XX64_9SAUR</name>
<dbReference type="AlphaFoldDB" id="A0A9D3XX64"/>
<dbReference type="Proteomes" id="UP000827986">
    <property type="component" value="Unassembled WGS sequence"/>
</dbReference>
<reference evidence="1" key="1">
    <citation type="submission" date="2021-09" db="EMBL/GenBank/DDBJ databases">
        <title>The genome of Mauremys mutica provides insights into the evolution of semi-aquatic lifestyle.</title>
        <authorList>
            <person name="Gong S."/>
            <person name="Gao Y."/>
        </authorList>
    </citation>
    <scope>NUCLEOTIDE SEQUENCE</scope>
    <source>
        <strain evidence="1">MM-2020</strain>
        <tissue evidence="1">Muscle</tissue>
    </source>
</reference>